<evidence type="ECO:0000256" key="1">
    <source>
        <dbReference type="SAM" id="MobiDB-lite"/>
    </source>
</evidence>
<dbReference type="CDD" id="cd00048">
    <property type="entry name" value="DSRM_SF"/>
    <property type="match status" value="1"/>
</dbReference>
<evidence type="ECO:0000313" key="3">
    <source>
        <dbReference type="Proteomes" id="UP000800096"/>
    </source>
</evidence>
<protein>
    <recommendedName>
        <fullName evidence="4">DRBM domain-containing protein</fullName>
    </recommendedName>
</protein>
<dbReference type="AlphaFoldDB" id="A0A6A5QI23"/>
<name>A0A6A5QI23_AMPQU</name>
<dbReference type="Proteomes" id="UP000800096">
    <property type="component" value="Unassembled WGS sequence"/>
</dbReference>
<keyword evidence="3" id="KW-1185">Reference proteome</keyword>
<accession>A0A6A5QI23</accession>
<proteinExistence type="predicted"/>
<dbReference type="SUPFAM" id="SSF54768">
    <property type="entry name" value="dsRNA-binding domain-like"/>
    <property type="match status" value="1"/>
</dbReference>
<gene>
    <name evidence="2" type="ORF">BDU57DRAFT_578231</name>
</gene>
<feature type="region of interest" description="Disordered" evidence="1">
    <location>
        <begin position="250"/>
        <end position="272"/>
    </location>
</feature>
<organism evidence="2 3">
    <name type="scientific">Ampelomyces quisqualis</name>
    <name type="common">Powdery mildew agent</name>
    <dbReference type="NCBI Taxonomy" id="50730"/>
    <lineage>
        <taxon>Eukaryota</taxon>
        <taxon>Fungi</taxon>
        <taxon>Dikarya</taxon>
        <taxon>Ascomycota</taxon>
        <taxon>Pezizomycotina</taxon>
        <taxon>Dothideomycetes</taxon>
        <taxon>Pleosporomycetidae</taxon>
        <taxon>Pleosporales</taxon>
        <taxon>Pleosporineae</taxon>
        <taxon>Phaeosphaeriaceae</taxon>
        <taxon>Ampelomyces</taxon>
    </lineage>
</organism>
<evidence type="ECO:0008006" key="4">
    <source>
        <dbReference type="Google" id="ProtNLM"/>
    </source>
</evidence>
<dbReference type="OrthoDB" id="5222339at2759"/>
<evidence type="ECO:0000313" key="2">
    <source>
        <dbReference type="EMBL" id="KAF1914346.1"/>
    </source>
</evidence>
<dbReference type="EMBL" id="ML979137">
    <property type="protein sequence ID" value="KAF1914346.1"/>
    <property type="molecule type" value="Genomic_DNA"/>
</dbReference>
<sequence>MLSSGQTGEGTTPTPKLDGVYSLDDFMGSAEVEHAALKAARFAKAAQNKAASRKSKVSTPKLGGGPVAVGARSSTNTIALHEKYQALGIPQPSFSYGGSSVQGWHGEVSFPGLDVEELQGIKDATIYSNKQEAKEKLSGRALEILTRLESEGKVKKMTADARAKSSKYKVALHDKHQKLGIPQPFFDFTGSTDEGWTAEISFPGVEVNGLQGKTLKNDAPFPNKQEAREALSKLALELVETAEAEGHFDKFAKVKGPSQLETQEKKGPGPNYTGQLLDYRVGASLFTCQVTIETSDGTDAQIFGSLDSHFTSKKAARQAAAAVAVEHFKAQGLWPTSSPEGGIKKKKKNPSLTDTVPQRITAHDTPHHLPATCTTSPATSYPQQVVRLAVLLSLGTPEWRCVPSPLDRDFHTVSCYFSGGGAHKGPIGEVRNVFGKKKAKEECARLTLEYLQEVYAHRMAYGEAMMEGIRGGEGAVKGVLGKEVEGEEEVVGRDMEVDGDDEFEDAVETL</sequence>
<reference evidence="2" key="1">
    <citation type="journal article" date="2020" name="Stud. Mycol.">
        <title>101 Dothideomycetes genomes: a test case for predicting lifestyles and emergence of pathogens.</title>
        <authorList>
            <person name="Haridas S."/>
            <person name="Albert R."/>
            <person name="Binder M."/>
            <person name="Bloem J."/>
            <person name="Labutti K."/>
            <person name="Salamov A."/>
            <person name="Andreopoulos B."/>
            <person name="Baker S."/>
            <person name="Barry K."/>
            <person name="Bills G."/>
            <person name="Bluhm B."/>
            <person name="Cannon C."/>
            <person name="Castanera R."/>
            <person name="Culley D."/>
            <person name="Daum C."/>
            <person name="Ezra D."/>
            <person name="Gonzalez J."/>
            <person name="Henrissat B."/>
            <person name="Kuo A."/>
            <person name="Liang C."/>
            <person name="Lipzen A."/>
            <person name="Lutzoni F."/>
            <person name="Magnuson J."/>
            <person name="Mondo S."/>
            <person name="Nolan M."/>
            <person name="Ohm R."/>
            <person name="Pangilinan J."/>
            <person name="Park H.-J."/>
            <person name="Ramirez L."/>
            <person name="Alfaro M."/>
            <person name="Sun H."/>
            <person name="Tritt A."/>
            <person name="Yoshinaga Y."/>
            <person name="Zwiers L.-H."/>
            <person name="Turgeon B."/>
            <person name="Goodwin S."/>
            <person name="Spatafora J."/>
            <person name="Crous P."/>
            <person name="Grigoriev I."/>
        </authorList>
    </citation>
    <scope>NUCLEOTIDE SEQUENCE</scope>
    <source>
        <strain evidence="2">HMLAC05119</strain>
    </source>
</reference>